<dbReference type="InterPro" id="IPR055583">
    <property type="entry name" value="DUF7159"/>
</dbReference>
<gene>
    <name evidence="4" type="ORF">MRAB57_796</name>
</gene>
<reference evidence="4 5" key="1">
    <citation type="submission" date="2017-01" db="EMBL/GenBank/DDBJ databases">
        <authorList>
            <consortium name="Urmite Genomes"/>
        </authorList>
    </citation>
    <scope>NUCLEOTIDE SEQUENCE [LARGE SCALE GENOMIC DNA]</scope>
    <source>
        <strain evidence="4 5">AB57</strain>
    </source>
</reference>
<keyword evidence="2" id="KW-1133">Transmembrane helix</keyword>
<dbReference type="Proteomes" id="UP000240988">
    <property type="component" value="Unassembled WGS sequence"/>
</dbReference>
<protein>
    <recommendedName>
        <fullName evidence="3">DUF7159 domain-containing protein</fullName>
    </recommendedName>
</protein>
<proteinExistence type="predicted"/>
<dbReference type="Pfam" id="PF23717">
    <property type="entry name" value="DUF7159"/>
    <property type="match status" value="1"/>
</dbReference>
<evidence type="ECO:0000259" key="3">
    <source>
        <dbReference type="Pfam" id="PF23717"/>
    </source>
</evidence>
<feature type="region of interest" description="Disordered" evidence="1">
    <location>
        <begin position="360"/>
        <end position="383"/>
    </location>
</feature>
<dbReference type="AlphaFoldDB" id="A0A2U3NNJ1"/>
<dbReference type="STRING" id="1841860.GCA_900157375_00798"/>
<keyword evidence="5" id="KW-1185">Reference proteome</keyword>
<keyword evidence="2" id="KW-0472">Membrane</keyword>
<accession>A0A2U3NNJ1</accession>
<feature type="transmembrane region" description="Helical" evidence="2">
    <location>
        <begin position="300"/>
        <end position="324"/>
    </location>
</feature>
<organism evidence="4 5">
    <name type="scientific">Mycobacterium rhizamassiliense</name>
    <dbReference type="NCBI Taxonomy" id="1841860"/>
    <lineage>
        <taxon>Bacteria</taxon>
        <taxon>Bacillati</taxon>
        <taxon>Actinomycetota</taxon>
        <taxon>Actinomycetes</taxon>
        <taxon>Mycobacteriales</taxon>
        <taxon>Mycobacteriaceae</taxon>
        <taxon>Mycobacterium</taxon>
    </lineage>
</organism>
<dbReference type="PRINTS" id="PR01217">
    <property type="entry name" value="PRICHEXTENSN"/>
</dbReference>
<evidence type="ECO:0000256" key="2">
    <source>
        <dbReference type="SAM" id="Phobius"/>
    </source>
</evidence>
<keyword evidence="2" id="KW-0812">Transmembrane</keyword>
<dbReference type="RefSeq" id="WP_173813891.1">
    <property type="nucleotide sequence ID" value="NZ_LT721901.1"/>
</dbReference>
<feature type="compositionally biased region" description="Low complexity" evidence="1">
    <location>
        <begin position="439"/>
        <end position="553"/>
    </location>
</feature>
<dbReference type="SUPFAM" id="SSF53067">
    <property type="entry name" value="Actin-like ATPase domain"/>
    <property type="match status" value="1"/>
</dbReference>
<feature type="region of interest" description="Disordered" evidence="1">
    <location>
        <begin position="439"/>
        <end position="574"/>
    </location>
</feature>
<feature type="domain" description="DUF7159" evidence="3">
    <location>
        <begin position="2"/>
        <end position="213"/>
    </location>
</feature>
<evidence type="ECO:0000313" key="5">
    <source>
        <dbReference type="Proteomes" id="UP000240988"/>
    </source>
</evidence>
<evidence type="ECO:0000256" key="1">
    <source>
        <dbReference type="SAM" id="MobiDB-lite"/>
    </source>
</evidence>
<name>A0A2U3NNJ1_9MYCO</name>
<dbReference type="InterPro" id="IPR043129">
    <property type="entry name" value="ATPase_NBD"/>
</dbReference>
<dbReference type="EMBL" id="FUFA01000002">
    <property type="protein sequence ID" value="SPM32993.1"/>
    <property type="molecule type" value="Genomic_DNA"/>
</dbReference>
<sequence length="574" mass="58541">MDVVLGVAVTGPIARLALVGTGAEATAVIDQSVVDLANDPIEQLRETVVGTNRLLAGENHRLVGTRVCWTDHPQADQLRRALEDSGVHNVAVLSESQAVKALMRAAGRPGSALLFDDATATLSLVDSAEADDDAPPTLLAQGSVTADATAALDTMMARIGEAPDAPQDVLLVGASGDLDRVAEQLRESSTMRVQIPEDPTFALARGAAMAAAALGPDATAMAPALGLTGDETAMAPAAGLDPDATTIVPAEAQAADAQLAYSLAAEDEADLPPGDLDEFDDYYDSEAETGPLKLSRRSLLVGNAVIAFAVIGVASLAVAVAVAVRPTASAEPVIGHQNAAPGKFMPLLPTQQQAPVPPPSIDAPNAGYQGGTIPAPAAPPAPVAPITPGAPGVPGAPGFVPNPNPLVPIPVPIIVPYPGWRPQPPPYWPPYYPTTPTWTTPTTPTTPTTTTTIPTTTTTIPTTTSTPTTSSTPTTTQTTPTTETTQTTTPHTSSSTPTTTVAPTTTQYTPLTPTTTVAPTTVPTTAAPTTVAPTTKAPTQPTVAPTQPTITAPHTQATVPKPVVPQQPHSHSGF</sequence>
<evidence type="ECO:0000313" key="4">
    <source>
        <dbReference type="EMBL" id="SPM32993.1"/>
    </source>
</evidence>